<keyword evidence="3" id="KW-1185">Reference proteome</keyword>
<sequence length="221" mass="23553">MTSSTEKDDSMDRIGVKRVAGVTRFRRLLLASVLVPGLGLGLAACGSKANNDTFDLTASVSEVATSASARNRQLLVADPSALKALDSEQILVRVSGAEIRYLSQSQWSDRLTRVVQSKLVVAFENTGRLGGVGRPGQGLAIDFQLITDVRAFEISAEGTDRGVVEISAKLLNDRNGTVKAQRVFRAEVPSSGSDNAAYVAALDRAFARVTADIVAWTLQSI</sequence>
<dbReference type="EMBL" id="CP032405">
    <property type="protein sequence ID" value="QRF53291.1"/>
    <property type="molecule type" value="Genomic_DNA"/>
</dbReference>
<reference evidence="2 3" key="1">
    <citation type="submission" date="2018-09" db="EMBL/GenBank/DDBJ databases">
        <title>Rhizobium sp. MAE2-X.</title>
        <authorList>
            <person name="Lee Y."/>
            <person name="Jeon C.O."/>
        </authorList>
    </citation>
    <scope>NUCLEOTIDE SEQUENCE [LARGE SCALE GENOMIC DNA]</scope>
    <source>
        <strain evidence="2 3">MAE2-X</strain>
    </source>
</reference>
<protein>
    <submittedName>
        <fullName evidence="2">ABC transporter</fullName>
    </submittedName>
</protein>
<proteinExistence type="predicted"/>
<evidence type="ECO:0000313" key="2">
    <source>
        <dbReference type="EMBL" id="QRF53291.1"/>
    </source>
</evidence>
<dbReference type="InterPro" id="IPR005586">
    <property type="entry name" value="ABC_trans_aux"/>
</dbReference>
<dbReference type="Proteomes" id="UP000596351">
    <property type="component" value="Chromosome"/>
</dbReference>
<name>A0ABX7EZ37_9HYPH</name>
<dbReference type="SUPFAM" id="SSF159594">
    <property type="entry name" value="XCC0632-like"/>
    <property type="match status" value="1"/>
</dbReference>
<accession>A0ABX7EZ37</accession>
<gene>
    <name evidence="2" type="ORF">D4A92_18500</name>
</gene>
<organism evidence="2 3">
    <name type="scientific">Rhizobium rosettiformans</name>
    <dbReference type="NCBI Taxonomy" id="1368430"/>
    <lineage>
        <taxon>Bacteria</taxon>
        <taxon>Pseudomonadati</taxon>
        <taxon>Pseudomonadota</taxon>
        <taxon>Alphaproteobacteria</taxon>
        <taxon>Hyphomicrobiales</taxon>
        <taxon>Rhizobiaceae</taxon>
        <taxon>Rhizobium/Agrobacterium group</taxon>
        <taxon>Rhizobium</taxon>
    </lineage>
</organism>
<dbReference type="Gene3D" id="3.40.50.10610">
    <property type="entry name" value="ABC-type transport auxiliary lipoprotein component"/>
    <property type="match status" value="1"/>
</dbReference>
<evidence type="ECO:0000259" key="1">
    <source>
        <dbReference type="Pfam" id="PF03886"/>
    </source>
</evidence>
<dbReference type="Pfam" id="PF03886">
    <property type="entry name" value="ABC_trans_aux"/>
    <property type="match status" value="1"/>
</dbReference>
<evidence type="ECO:0000313" key="3">
    <source>
        <dbReference type="Proteomes" id="UP000596351"/>
    </source>
</evidence>
<feature type="domain" description="ABC-type transport auxiliary lipoprotein component" evidence="1">
    <location>
        <begin position="54"/>
        <end position="214"/>
    </location>
</feature>